<proteinExistence type="inferred from homology"/>
<keyword evidence="1" id="KW-0240">DNA-directed RNA polymerase</keyword>
<dbReference type="GO" id="GO:0000428">
    <property type="term" value="C:DNA-directed RNA polymerase complex"/>
    <property type="evidence" value="ECO:0007669"/>
    <property type="project" value="UniProtKB-KW"/>
</dbReference>
<dbReference type="CDD" id="cd03364">
    <property type="entry name" value="TOPRIM_DnaG_primases"/>
    <property type="match status" value="1"/>
</dbReference>
<feature type="domain" description="Zinc finger CHC2-type" evidence="12">
    <location>
        <begin position="25"/>
        <end position="79"/>
    </location>
</feature>
<dbReference type="InterPro" id="IPR006171">
    <property type="entry name" value="TOPRIM_dom"/>
</dbReference>
<evidence type="ECO:0000256" key="3">
    <source>
        <dbReference type="ARBA" id="ARBA00022679"/>
    </source>
</evidence>
<feature type="domain" description="Toprim" evidence="13">
    <location>
        <begin position="246"/>
        <end position="317"/>
    </location>
</feature>
<organism evidence="14 15">
    <name type="scientific">Candidatus Scatoplasma merdavium</name>
    <dbReference type="NCBI Taxonomy" id="2840932"/>
    <lineage>
        <taxon>Bacteria</taxon>
        <taxon>Bacillati</taxon>
        <taxon>Bacillota</taxon>
        <taxon>Bacilli</taxon>
        <taxon>Bacillales</taxon>
        <taxon>Candidatus Scatoplasma</taxon>
    </lineage>
</organism>
<keyword evidence="3" id="KW-0808">Transferase</keyword>
<dbReference type="AlphaFoldDB" id="A0A9D9DAC1"/>
<evidence type="ECO:0000259" key="12">
    <source>
        <dbReference type="SMART" id="SM00400"/>
    </source>
</evidence>
<dbReference type="InterPro" id="IPR013264">
    <property type="entry name" value="DNAG_N"/>
</dbReference>
<evidence type="ECO:0000256" key="10">
    <source>
        <dbReference type="ARBA" id="ARBA00023125"/>
    </source>
</evidence>
<dbReference type="Pfam" id="PF13155">
    <property type="entry name" value="Toprim_2"/>
    <property type="match status" value="1"/>
</dbReference>
<keyword evidence="6" id="KW-0479">Metal-binding</keyword>
<dbReference type="Pfam" id="PF08275">
    <property type="entry name" value="DNAG_N"/>
    <property type="match status" value="1"/>
</dbReference>
<dbReference type="GO" id="GO:0008270">
    <property type="term" value="F:zinc ion binding"/>
    <property type="evidence" value="ECO:0007669"/>
    <property type="project" value="UniProtKB-KW"/>
</dbReference>
<keyword evidence="4" id="KW-0548">Nucleotidyltransferase</keyword>
<dbReference type="Gene3D" id="3.90.980.10">
    <property type="entry name" value="DNA primase, catalytic core, N-terminal domain"/>
    <property type="match status" value="1"/>
</dbReference>
<dbReference type="NCBIfam" id="TIGR01391">
    <property type="entry name" value="dnaG"/>
    <property type="match status" value="1"/>
</dbReference>
<keyword evidence="5" id="KW-0235">DNA replication</keyword>
<evidence type="ECO:0000256" key="1">
    <source>
        <dbReference type="ARBA" id="ARBA00022478"/>
    </source>
</evidence>
<evidence type="ECO:0000256" key="9">
    <source>
        <dbReference type="ARBA" id="ARBA00022842"/>
    </source>
</evidence>
<reference evidence="14" key="2">
    <citation type="journal article" date="2021" name="PeerJ">
        <title>Extensive microbial diversity within the chicken gut microbiome revealed by metagenomics and culture.</title>
        <authorList>
            <person name="Gilroy R."/>
            <person name="Ravi A."/>
            <person name="Getino M."/>
            <person name="Pursley I."/>
            <person name="Horton D.L."/>
            <person name="Alikhan N.F."/>
            <person name="Baker D."/>
            <person name="Gharbi K."/>
            <person name="Hall N."/>
            <person name="Watson M."/>
            <person name="Adriaenssens E.M."/>
            <person name="Foster-Nyarko E."/>
            <person name="Jarju S."/>
            <person name="Secka A."/>
            <person name="Antonio M."/>
            <person name="Oren A."/>
            <person name="Chaudhuri R.R."/>
            <person name="La Ragione R."/>
            <person name="Hildebrand F."/>
            <person name="Pallen M.J."/>
        </authorList>
    </citation>
    <scope>NUCLEOTIDE SEQUENCE</scope>
    <source>
        <strain evidence="14">1748</strain>
    </source>
</reference>
<dbReference type="EMBL" id="JADING010000137">
    <property type="protein sequence ID" value="MBO8414747.1"/>
    <property type="molecule type" value="Genomic_DNA"/>
</dbReference>
<dbReference type="SUPFAM" id="SSF57783">
    <property type="entry name" value="Zinc beta-ribbon"/>
    <property type="match status" value="1"/>
</dbReference>
<keyword evidence="7" id="KW-0863">Zinc-finger</keyword>
<evidence type="ECO:0000256" key="11">
    <source>
        <dbReference type="ARBA" id="ARBA00023163"/>
    </source>
</evidence>
<dbReference type="Proteomes" id="UP000823629">
    <property type="component" value="Unassembled WGS sequence"/>
</dbReference>
<dbReference type="InterPro" id="IPR036977">
    <property type="entry name" value="DNA_primase_Znf_CHC2"/>
</dbReference>
<dbReference type="Pfam" id="PF01807">
    <property type="entry name" value="Zn_ribbon_DnaG"/>
    <property type="match status" value="1"/>
</dbReference>
<dbReference type="GO" id="GO:0006269">
    <property type="term" value="P:DNA replication, synthesis of primer"/>
    <property type="evidence" value="ECO:0007669"/>
    <property type="project" value="UniProtKB-KW"/>
</dbReference>
<gene>
    <name evidence="14" type="primary">dnaG</name>
    <name evidence="14" type="ORF">IAC78_04700</name>
</gene>
<dbReference type="InterPro" id="IPR034151">
    <property type="entry name" value="TOPRIM_DnaG_bac"/>
</dbReference>
<dbReference type="Gene3D" id="3.40.1360.10">
    <property type="match status" value="1"/>
</dbReference>
<evidence type="ECO:0000313" key="14">
    <source>
        <dbReference type="EMBL" id="MBO8414747.1"/>
    </source>
</evidence>
<evidence type="ECO:0000256" key="8">
    <source>
        <dbReference type="ARBA" id="ARBA00022833"/>
    </source>
</evidence>
<reference evidence="14" key="1">
    <citation type="submission" date="2020-10" db="EMBL/GenBank/DDBJ databases">
        <authorList>
            <person name="Gilroy R."/>
        </authorList>
    </citation>
    <scope>NUCLEOTIDE SEQUENCE</scope>
    <source>
        <strain evidence="14">1748</strain>
    </source>
</reference>
<keyword evidence="8" id="KW-0862">Zinc</keyword>
<evidence type="ECO:0000256" key="2">
    <source>
        <dbReference type="ARBA" id="ARBA00022515"/>
    </source>
</evidence>
<dbReference type="SUPFAM" id="SSF56731">
    <property type="entry name" value="DNA primase core"/>
    <property type="match status" value="1"/>
</dbReference>
<name>A0A9D9DAC1_9BACL</name>
<evidence type="ECO:0000313" key="15">
    <source>
        <dbReference type="Proteomes" id="UP000823629"/>
    </source>
</evidence>
<sequence length="645" mass="73404">ELKKPIDIVTVISSYQSLEKQGNDYVGLCPFHADQNPSLHVSPSKQIFKCFSCQTGGDVFTYIRKKDGVSFVQAVKKAYQICKVPLPKDFNFQEKVNPYQKELDAIKKLAEYYKYALKTTAGNKALSYLYKRGLNDETIDRFNIGYAPDNAYQAIDYLRKEGFEVETLYRAGILNRESKDLKDRNRDRIVFPISDIHFNTVGFSSRKYNPNDQGPKYINSTDSLIFKKAELLYNSSLALNSIKKKKVVYVLEGFMDVIALNRAGIENAVGLMGTALTVQHLNFFKRLGVEVRCLLDSDEPGLLANTKALYALSSNGIPCYGIEPFKDGKDADEILFNKGKEALIAAVNKIVIPYIYILSYNIKANKIQTGEQKEAFIKAYSSLFKKSNLITQDEIATKASGLLNISKDIFLKMNEEVTLEPKPQVQSFNSTFAKPKNNFSSKSSYKDNPLDYNSESLAVDAIKNYINHSSNRDELPPLVRQNFKKFQGLARNEAQILVYALSSKENYEYLLSKEAGNFRFYIDSLAELFKEIHELYLTLPASDDLTVNVQLLSEGFLPTSFYTDLIKQIENNIKNSSTYNKLPFELGGENPHQESVLELAKRISLCRKLVIPIDSYRDFFITHERIEAAYRLYSKNKMEKELKKG</sequence>
<evidence type="ECO:0000256" key="4">
    <source>
        <dbReference type="ARBA" id="ARBA00022695"/>
    </source>
</evidence>
<keyword evidence="2" id="KW-0639">Primosome</keyword>
<dbReference type="HAMAP" id="MF_00974">
    <property type="entry name" value="DNA_primase_DnaG"/>
    <property type="match status" value="1"/>
</dbReference>
<dbReference type="InterPro" id="IPR030846">
    <property type="entry name" value="DnaG_bac"/>
</dbReference>
<keyword evidence="10" id="KW-0238">DNA-binding</keyword>
<protein>
    <submittedName>
        <fullName evidence="14">DNA primase</fullName>
    </submittedName>
</protein>
<evidence type="ECO:0000256" key="5">
    <source>
        <dbReference type="ARBA" id="ARBA00022705"/>
    </source>
</evidence>
<dbReference type="InterPro" id="IPR006295">
    <property type="entry name" value="DNA_primase_DnaG"/>
</dbReference>
<accession>A0A9D9DAC1</accession>
<dbReference type="InterPro" id="IPR050219">
    <property type="entry name" value="DnaG_primase"/>
</dbReference>
<dbReference type="InterPro" id="IPR037068">
    <property type="entry name" value="DNA_primase_core_N_sf"/>
</dbReference>
<dbReference type="InterPro" id="IPR002694">
    <property type="entry name" value="Znf_CHC2"/>
</dbReference>
<comment type="caution">
    <text evidence="14">The sequence shown here is derived from an EMBL/GenBank/DDBJ whole genome shotgun (WGS) entry which is preliminary data.</text>
</comment>
<feature type="non-terminal residue" evidence="14">
    <location>
        <position position="1"/>
    </location>
</feature>
<evidence type="ECO:0000256" key="7">
    <source>
        <dbReference type="ARBA" id="ARBA00022771"/>
    </source>
</evidence>
<evidence type="ECO:0000259" key="13">
    <source>
        <dbReference type="SMART" id="SM00493"/>
    </source>
</evidence>
<dbReference type="SMART" id="SM00400">
    <property type="entry name" value="ZnF_CHCC"/>
    <property type="match status" value="1"/>
</dbReference>
<dbReference type="PANTHER" id="PTHR30313:SF2">
    <property type="entry name" value="DNA PRIMASE"/>
    <property type="match status" value="1"/>
</dbReference>
<dbReference type="GO" id="GO:1990077">
    <property type="term" value="C:primosome complex"/>
    <property type="evidence" value="ECO:0007669"/>
    <property type="project" value="UniProtKB-KW"/>
</dbReference>
<keyword evidence="11" id="KW-0804">Transcription</keyword>
<dbReference type="GO" id="GO:0003677">
    <property type="term" value="F:DNA binding"/>
    <property type="evidence" value="ECO:0007669"/>
    <property type="project" value="UniProtKB-KW"/>
</dbReference>
<evidence type="ECO:0000256" key="6">
    <source>
        <dbReference type="ARBA" id="ARBA00022723"/>
    </source>
</evidence>
<dbReference type="GO" id="GO:0005737">
    <property type="term" value="C:cytoplasm"/>
    <property type="evidence" value="ECO:0007669"/>
    <property type="project" value="TreeGrafter"/>
</dbReference>
<dbReference type="GO" id="GO:0003899">
    <property type="term" value="F:DNA-directed RNA polymerase activity"/>
    <property type="evidence" value="ECO:0007669"/>
    <property type="project" value="InterPro"/>
</dbReference>
<keyword evidence="9" id="KW-0460">Magnesium</keyword>
<dbReference type="SMART" id="SM00493">
    <property type="entry name" value="TOPRIM"/>
    <property type="match status" value="1"/>
</dbReference>
<dbReference type="Gene3D" id="3.90.580.10">
    <property type="entry name" value="Zinc finger, CHC2-type domain"/>
    <property type="match status" value="1"/>
</dbReference>
<dbReference type="PANTHER" id="PTHR30313">
    <property type="entry name" value="DNA PRIMASE"/>
    <property type="match status" value="1"/>
</dbReference>